<sequence>MKTPQKLNRSTFLSLLLLAVFRAEATSDSGRACDALASYYLWDSATLSFISTVLSTTIDEILSYNTQITDPDLISAGSRLRVPFSCGPVDGLSAGRFIYRVRSANATYQRIAGLIYSNLTTVEMLTRFNSYAPGSIPAGARLNVTVRCSCGDSHVSKDYGLFVTYPLRPGESLSGIASWTGLSEKLLQGYNPGVDFGSGSGLVFIPERDSNGTYPPLLTR</sequence>
<evidence type="ECO:0000256" key="1">
    <source>
        <dbReference type="ARBA" id="ARBA00004162"/>
    </source>
</evidence>
<gene>
    <name evidence="11" type="ORF">SHERM_21945</name>
</gene>
<evidence type="ECO:0000256" key="3">
    <source>
        <dbReference type="ARBA" id="ARBA00022692"/>
    </source>
</evidence>
<dbReference type="InterPro" id="IPR036779">
    <property type="entry name" value="LysM_dom_sf"/>
</dbReference>
<organism evidence="11 12">
    <name type="scientific">Striga hermonthica</name>
    <name type="common">Purple witchweed</name>
    <name type="synonym">Buchnera hermonthica</name>
    <dbReference type="NCBI Taxonomy" id="68872"/>
    <lineage>
        <taxon>Eukaryota</taxon>
        <taxon>Viridiplantae</taxon>
        <taxon>Streptophyta</taxon>
        <taxon>Embryophyta</taxon>
        <taxon>Tracheophyta</taxon>
        <taxon>Spermatophyta</taxon>
        <taxon>Magnoliopsida</taxon>
        <taxon>eudicotyledons</taxon>
        <taxon>Gunneridae</taxon>
        <taxon>Pentapetalae</taxon>
        <taxon>asterids</taxon>
        <taxon>lamiids</taxon>
        <taxon>Lamiales</taxon>
        <taxon>Orobanchaceae</taxon>
        <taxon>Buchnereae</taxon>
        <taxon>Striga</taxon>
    </lineage>
</organism>
<evidence type="ECO:0000259" key="10">
    <source>
        <dbReference type="Pfam" id="PF23577"/>
    </source>
</evidence>
<evidence type="ECO:0000313" key="12">
    <source>
        <dbReference type="Proteomes" id="UP001153555"/>
    </source>
</evidence>
<protein>
    <submittedName>
        <fullName evidence="11">Chitin elicitor receptor kinase 1</fullName>
    </submittedName>
</protein>
<dbReference type="GO" id="GO:0005886">
    <property type="term" value="C:plasma membrane"/>
    <property type="evidence" value="ECO:0007669"/>
    <property type="project" value="UniProtKB-SubCell"/>
</dbReference>
<accession>A0A9N7N821</accession>
<keyword evidence="11" id="KW-0808">Transferase</keyword>
<dbReference type="InterPro" id="IPR057097">
    <property type="entry name" value="LysM_RLK3/10"/>
</dbReference>
<feature type="chain" id="PRO_5040348648" evidence="8">
    <location>
        <begin position="26"/>
        <end position="220"/>
    </location>
</feature>
<dbReference type="Pfam" id="PF01476">
    <property type="entry name" value="LysM"/>
    <property type="match status" value="1"/>
</dbReference>
<keyword evidence="7" id="KW-1015">Disulfide bond</keyword>
<dbReference type="PANTHER" id="PTHR46204">
    <property type="entry name" value="CHITIN ELICITOR RECEPTOR KINASE 1-RELATED"/>
    <property type="match status" value="1"/>
</dbReference>
<feature type="domain" description="LYK3/RLK10-like LysM" evidence="10">
    <location>
        <begin position="163"/>
        <end position="206"/>
    </location>
</feature>
<dbReference type="EMBL" id="CACSLK010026072">
    <property type="protein sequence ID" value="CAA0825161.1"/>
    <property type="molecule type" value="Genomic_DNA"/>
</dbReference>
<dbReference type="Gene3D" id="3.10.350.10">
    <property type="entry name" value="LysM domain"/>
    <property type="match status" value="1"/>
</dbReference>
<keyword evidence="2" id="KW-1003">Cell membrane</keyword>
<evidence type="ECO:0000256" key="8">
    <source>
        <dbReference type="SAM" id="SignalP"/>
    </source>
</evidence>
<evidence type="ECO:0000313" key="11">
    <source>
        <dbReference type="EMBL" id="CAA0825161.1"/>
    </source>
</evidence>
<dbReference type="InterPro" id="IPR018392">
    <property type="entry name" value="LysM"/>
</dbReference>
<keyword evidence="3" id="KW-0812">Transmembrane</keyword>
<proteinExistence type="predicted"/>
<reference evidence="11" key="1">
    <citation type="submission" date="2019-12" db="EMBL/GenBank/DDBJ databases">
        <authorList>
            <person name="Scholes J."/>
        </authorList>
    </citation>
    <scope>NUCLEOTIDE SEQUENCE</scope>
</reference>
<dbReference type="PANTHER" id="PTHR46204:SF2">
    <property type="entry name" value="CHITIN ELICITOR RECEPTOR KINASE 1"/>
    <property type="match status" value="1"/>
</dbReference>
<keyword evidence="11" id="KW-0675">Receptor</keyword>
<comment type="caution">
    <text evidence="11">The sequence shown here is derived from an EMBL/GenBank/DDBJ whole genome shotgun (WGS) entry which is preliminary data.</text>
</comment>
<feature type="domain" description="LysM" evidence="9">
    <location>
        <begin position="46"/>
        <end position="83"/>
    </location>
</feature>
<evidence type="ECO:0000256" key="4">
    <source>
        <dbReference type="ARBA" id="ARBA00022729"/>
    </source>
</evidence>
<keyword evidence="6" id="KW-0472">Membrane</keyword>
<keyword evidence="5" id="KW-1133">Transmembrane helix</keyword>
<feature type="signal peptide" evidence="8">
    <location>
        <begin position="1"/>
        <end position="25"/>
    </location>
</feature>
<dbReference type="InterPro" id="IPR044812">
    <property type="entry name" value="CERK1/LYK3-like"/>
</dbReference>
<dbReference type="Pfam" id="PF23577">
    <property type="entry name" value="LysM_RLK"/>
    <property type="match status" value="1"/>
</dbReference>
<dbReference type="GO" id="GO:0019199">
    <property type="term" value="F:transmembrane receptor protein kinase activity"/>
    <property type="evidence" value="ECO:0007669"/>
    <property type="project" value="InterPro"/>
</dbReference>
<evidence type="ECO:0000259" key="9">
    <source>
        <dbReference type="Pfam" id="PF01476"/>
    </source>
</evidence>
<evidence type="ECO:0000256" key="6">
    <source>
        <dbReference type="ARBA" id="ARBA00023136"/>
    </source>
</evidence>
<keyword evidence="12" id="KW-1185">Reference proteome</keyword>
<dbReference type="OrthoDB" id="1843677at2759"/>
<evidence type="ECO:0000256" key="2">
    <source>
        <dbReference type="ARBA" id="ARBA00022475"/>
    </source>
</evidence>
<dbReference type="Proteomes" id="UP001153555">
    <property type="component" value="Unassembled WGS sequence"/>
</dbReference>
<dbReference type="AlphaFoldDB" id="A0A9N7N821"/>
<evidence type="ECO:0000256" key="7">
    <source>
        <dbReference type="ARBA" id="ARBA00023157"/>
    </source>
</evidence>
<name>A0A9N7N821_STRHE</name>
<evidence type="ECO:0000256" key="5">
    <source>
        <dbReference type="ARBA" id="ARBA00022989"/>
    </source>
</evidence>
<keyword evidence="4 8" id="KW-0732">Signal</keyword>
<comment type="subcellular location">
    <subcellularLocation>
        <location evidence="1">Cell membrane</location>
        <topology evidence="1">Single-pass membrane protein</topology>
    </subcellularLocation>
</comment>
<keyword evidence="11" id="KW-0418">Kinase</keyword>
<dbReference type="GO" id="GO:0045087">
    <property type="term" value="P:innate immune response"/>
    <property type="evidence" value="ECO:0007669"/>
    <property type="project" value="InterPro"/>
</dbReference>